<sequence>MGNIIAATCSGSSTHNGLDYDDFPTRRAHNHQTTDRHTSHHTHSSHQNTDHLDLAIDFDGASNFEDFLSRSELALTESKMKQAYFPQTTDTLAAKALVHQPSKDVQITYDNARSDYRKLITNILNDNHKSPEWLLKMMARWEDKNPISNFEMNAQTTVTSASKAIEFPQQAQQAQVEPIPTSISTPIIEKKSVSTSSQNRDISHNRTRFDIQNDRHKPEFASKGFFSSLLSCFPFIDK</sequence>
<keyword evidence="3" id="KW-1185">Reference proteome</keyword>
<name>A0ABT0LI44_9GAMM</name>
<dbReference type="EMBL" id="JAKIKS010000151">
    <property type="protein sequence ID" value="MCL1127372.1"/>
    <property type="molecule type" value="Genomic_DNA"/>
</dbReference>
<gene>
    <name evidence="2" type="ORF">L2764_23585</name>
</gene>
<feature type="region of interest" description="Disordered" evidence="1">
    <location>
        <begin position="16"/>
        <end position="48"/>
    </location>
</feature>
<evidence type="ECO:0000313" key="2">
    <source>
        <dbReference type="EMBL" id="MCL1127372.1"/>
    </source>
</evidence>
<organism evidence="2 3">
    <name type="scientific">Shewanella surugensis</name>
    <dbReference type="NCBI Taxonomy" id="212020"/>
    <lineage>
        <taxon>Bacteria</taxon>
        <taxon>Pseudomonadati</taxon>
        <taxon>Pseudomonadota</taxon>
        <taxon>Gammaproteobacteria</taxon>
        <taxon>Alteromonadales</taxon>
        <taxon>Shewanellaceae</taxon>
        <taxon>Shewanella</taxon>
    </lineage>
</organism>
<accession>A0ABT0LI44</accession>
<protein>
    <submittedName>
        <fullName evidence="2">Uncharacterized protein</fullName>
    </submittedName>
</protein>
<reference evidence="2 3" key="1">
    <citation type="submission" date="2022-01" db="EMBL/GenBank/DDBJ databases">
        <title>Whole genome-based taxonomy of the Shewanellaceae.</title>
        <authorList>
            <person name="Martin-Rodriguez A.J."/>
        </authorList>
    </citation>
    <scope>NUCLEOTIDE SEQUENCE [LARGE SCALE GENOMIC DNA]</scope>
    <source>
        <strain evidence="2 3">DSM 17177</strain>
    </source>
</reference>
<proteinExistence type="predicted"/>
<dbReference type="Proteomes" id="UP001203423">
    <property type="component" value="Unassembled WGS sequence"/>
</dbReference>
<evidence type="ECO:0000313" key="3">
    <source>
        <dbReference type="Proteomes" id="UP001203423"/>
    </source>
</evidence>
<evidence type="ECO:0000256" key="1">
    <source>
        <dbReference type="SAM" id="MobiDB-lite"/>
    </source>
</evidence>
<comment type="caution">
    <text evidence="2">The sequence shown here is derived from an EMBL/GenBank/DDBJ whole genome shotgun (WGS) entry which is preliminary data.</text>
</comment>
<dbReference type="RefSeq" id="WP_248942781.1">
    <property type="nucleotide sequence ID" value="NZ_JAKIKS010000151.1"/>
</dbReference>